<protein>
    <submittedName>
        <fullName evidence="2">Uncharacterized protein</fullName>
    </submittedName>
</protein>
<dbReference type="Proteomes" id="UP000011134">
    <property type="component" value="Unassembled WGS sequence"/>
</dbReference>
<dbReference type="EMBL" id="AMZO01000006">
    <property type="protein sequence ID" value="ELR66943.1"/>
    <property type="molecule type" value="Genomic_DNA"/>
</dbReference>
<evidence type="ECO:0000313" key="2">
    <source>
        <dbReference type="EMBL" id="ELR66943.1"/>
    </source>
</evidence>
<accession>L8JFC2</accession>
<organism evidence="2 3">
    <name type="scientific">Photobacterium marinum</name>
    <dbReference type="NCBI Taxonomy" id="1056511"/>
    <lineage>
        <taxon>Bacteria</taxon>
        <taxon>Pseudomonadati</taxon>
        <taxon>Pseudomonadota</taxon>
        <taxon>Gammaproteobacteria</taxon>
        <taxon>Vibrionales</taxon>
        <taxon>Vibrionaceae</taxon>
        <taxon>Photobacterium</taxon>
    </lineage>
</organism>
<name>L8JFC2_9GAMM</name>
<dbReference type="PATRIC" id="fig|1056511.3.peg.1471"/>
<keyword evidence="1" id="KW-0472">Membrane</keyword>
<proteinExistence type="predicted"/>
<feature type="transmembrane region" description="Helical" evidence="1">
    <location>
        <begin position="6"/>
        <end position="26"/>
    </location>
</feature>
<comment type="caution">
    <text evidence="2">The sequence shown here is derived from an EMBL/GenBank/DDBJ whole genome shotgun (WGS) entry which is preliminary data.</text>
</comment>
<keyword evidence="1" id="KW-1133">Transmembrane helix</keyword>
<dbReference type="AlphaFoldDB" id="L8JFC2"/>
<keyword evidence="1" id="KW-0812">Transmembrane</keyword>
<keyword evidence="3" id="KW-1185">Reference proteome</keyword>
<evidence type="ECO:0000313" key="3">
    <source>
        <dbReference type="Proteomes" id="UP000011134"/>
    </source>
</evidence>
<sequence>MALSVTSLLPFTLLIAPISLFCLMLALKKRKVWLIRISLLGLVLTAVLLVLSQYLDYKHFVDCLLQGADYSAFSGDCIQFTN</sequence>
<gene>
    <name evidence="2" type="ORF">C942_04642</name>
</gene>
<evidence type="ECO:0000256" key="1">
    <source>
        <dbReference type="SAM" id="Phobius"/>
    </source>
</evidence>
<feature type="transmembrane region" description="Helical" evidence="1">
    <location>
        <begin position="33"/>
        <end position="55"/>
    </location>
</feature>
<reference evidence="2 3" key="1">
    <citation type="submission" date="2012-12" db="EMBL/GenBank/DDBJ databases">
        <title>Genome Assembly of Photobacterium sp. AK15.</title>
        <authorList>
            <person name="Khatri I."/>
            <person name="Vaidya B."/>
            <person name="Srinivas T.N.R."/>
            <person name="Subramanian S."/>
            <person name="Pinnaka A."/>
        </authorList>
    </citation>
    <scope>NUCLEOTIDE SEQUENCE [LARGE SCALE GENOMIC DNA]</scope>
    <source>
        <strain evidence="2 3">AK15</strain>
    </source>
</reference>